<evidence type="ECO:0008006" key="11">
    <source>
        <dbReference type="Google" id="ProtNLM"/>
    </source>
</evidence>
<dbReference type="PROSITE" id="PS50004">
    <property type="entry name" value="C2"/>
    <property type="match status" value="1"/>
</dbReference>
<evidence type="ECO:0000256" key="3">
    <source>
        <dbReference type="ARBA" id="ARBA00022833"/>
    </source>
</evidence>
<dbReference type="SMART" id="SM00239">
    <property type="entry name" value="C2"/>
    <property type="match status" value="1"/>
</dbReference>
<feature type="compositionally biased region" description="Low complexity" evidence="5">
    <location>
        <begin position="523"/>
        <end position="538"/>
    </location>
</feature>
<dbReference type="PANTHER" id="PTHR39490">
    <property type="entry name" value="ARRESTIN DOMAIN-CONTAINING PROTEIN D"/>
    <property type="match status" value="1"/>
</dbReference>
<evidence type="ECO:0000256" key="4">
    <source>
        <dbReference type="PROSITE-ProRule" id="PRU00091"/>
    </source>
</evidence>
<evidence type="ECO:0000256" key="1">
    <source>
        <dbReference type="ARBA" id="ARBA00022723"/>
    </source>
</evidence>
<feature type="domain" description="C2" evidence="7">
    <location>
        <begin position="93"/>
        <end position="226"/>
    </location>
</feature>
<organism evidence="9 10">
    <name type="scientific">Thraustotheca clavata</name>
    <dbReference type="NCBI Taxonomy" id="74557"/>
    <lineage>
        <taxon>Eukaryota</taxon>
        <taxon>Sar</taxon>
        <taxon>Stramenopiles</taxon>
        <taxon>Oomycota</taxon>
        <taxon>Saprolegniomycetes</taxon>
        <taxon>Saprolegniales</taxon>
        <taxon>Achlyaceae</taxon>
        <taxon>Thraustotheca</taxon>
    </lineage>
</organism>
<evidence type="ECO:0000256" key="2">
    <source>
        <dbReference type="ARBA" id="ARBA00022771"/>
    </source>
</evidence>
<dbReference type="PANTHER" id="PTHR39490:SF8">
    <property type="entry name" value="ZINC FINGER FYVE DOMAIN-CONTAINING PROTEIN 21"/>
    <property type="match status" value="1"/>
</dbReference>
<feature type="compositionally biased region" description="Basic and acidic residues" evidence="5">
    <location>
        <begin position="509"/>
        <end position="522"/>
    </location>
</feature>
<dbReference type="SMART" id="SM00064">
    <property type="entry name" value="FYVE"/>
    <property type="match status" value="1"/>
</dbReference>
<comment type="caution">
    <text evidence="9">The sequence shown here is derived from an EMBL/GenBank/DDBJ whole genome shotgun (WGS) entry which is preliminary data.</text>
</comment>
<dbReference type="Pfam" id="PF01363">
    <property type="entry name" value="FYVE"/>
    <property type="match status" value="1"/>
</dbReference>
<feature type="domain" description="FYVE-type" evidence="8">
    <location>
        <begin position="21"/>
        <end position="80"/>
    </location>
</feature>
<reference evidence="9 10" key="1">
    <citation type="journal article" date="2014" name="Genome Biol. Evol.">
        <title>The secreted proteins of Achlya hypogyna and Thraustotheca clavata identify the ancestral oomycete secretome and reveal gene acquisitions by horizontal gene transfer.</title>
        <authorList>
            <person name="Misner I."/>
            <person name="Blouin N."/>
            <person name="Leonard G."/>
            <person name="Richards T.A."/>
            <person name="Lane C.E."/>
        </authorList>
    </citation>
    <scope>NUCLEOTIDE SEQUENCE [LARGE SCALE GENOMIC DNA]</scope>
    <source>
        <strain evidence="9 10">ATCC 34112</strain>
    </source>
</reference>
<evidence type="ECO:0000313" key="10">
    <source>
        <dbReference type="Proteomes" id="UP000243217"/>
    </source>
</evidence>
<accession>A0A1V9ZR83</accession>
<feature type="transmembrane region" description="Helical" evidence="6">
    <location>
        <begin position="465"/>
        <end position="489"/>
    </location>
</feature>
<keyword evidence="2 4" id="KW-0863">Zinc-finger</keyword>
<dbReference type="CDD" id="cd00030">
    <property type="entry name" value="C2"/>
    <property type="match status" value="1"/>
</dbReference>
<gene>
    <name evidence="9" type="ORF">THRCLA_05925</name>
</gene>
<protein>
    <recommendedName>
        <fullName evidence="11">FYVE-type domain-containing protein</fullName>
    </recommendedName>
</protein>
<feature type="transmembrane region" description="Helical" evidence="6">
    <location>
        <begin position="440"/>
        <end position="459"/>
    </location>
</feature>
<dbReference type="InterPro" id="IPR000306">
    <property type="entry name" value="Znf_FYVE"/>
</dbReference>
<evidence type="ECO:0000313" key="9">
    <source>
        <dbReference type="EMBL" id="OQS00536.1"/>
    </source>
</evidence>
<evidence type="ECO:0000259" key="7">
    <source>
        <dbReference type="PROSITE" id="PS50004"/>
    </source>
</evidence>
<dbReference type="Gene3D" id="3.30.40.10">
    <property type="entry name" value="Zinc/RING finger domain, C3HC4 (zinc finger)"/>
    <property type="match status" value="1"/>
</dbReference>
<evidence type="ECO:0000256" key="5">
    <source>
        <dbReference type="SAM" id="MobiDB-lite"/>
    </source>
</evidence>
<dbReference type="InterPro" id="IPR011011">
    <property type="entry name" value="Znf_FYVE_PHD"/>
</dbReference>
<keyword evidence="1" id="KW-0479">Metal-binding</keyword>
<dbReference type="SUPFAM" id="SSF57903">
    <property type="entry name" value="FYVE/PHD zinc finger"/>
    <property type="match status" value="1"/>
</dbReference>
<dbReference type="Proteomes" id="UP000243217">
    <property type="component" value="Unassembled WGS sequence"/>
</dbReference>
<dbReference type="InterPro" id="IPR017455">
    <property type="entry name" value="Znf_FYVE-rel"/>
</dbReference>
<keyword evidence="3" id="KW-0862">Zinc</keyword>
<dbReference type="InterPro" id="IPR052113">
    <property type="entry name" value="FYVE-type_Zinc_Finger"/>
</dbReference>
<proteinExistence type="predicted"/>
<dbReference type="Gene3D" id="2.60.40.150">
    <property type="entry name" value="C2 domain"/>
    <property type="match status" value="1"/>
</dbReference>
<dbReference type="GO" id="GO:0008270">
    <property type="term" value="F:zinc ion binding"/>
    <property type="evidence" value="ECO:0007669"/>
    <property type="project" value="UniProtKB-KW"/>
</dbReference>
<keyword evidence="10" id="KW-1185">Reference proteome</keyword>
<name>A0A1V9ZR83_9STRA</name>
<sequence length="590" mass="67101">MAALFGPLPSVNRDSFPWIPDKGVENCMNCNAEFTLFNRKHHCRRCGKVVCKNCSPNIRRVSPQDPFPVRVCNPCYTTVDEHYTSMEWSGHTTTEQAERSPDPVANGRVHIGQLYVKVVEAIGLPSTDSIANSITSDPFVKLILTGRWSHGQEWGTDLQSIRLTKRKSRTLNPRWHETFVFNVCAPGAELVLEVYNSGQLGQPTKLGQAVIPLSILMDQRRHNKWLDLLLPAGLYREGLNNDARAGRIHVLLHYKFARAAEFVSHFAEEQPYEAPWPPFKAATLYSNFWLLLDDLWPYLEVIWSISPTLNWEHPSRTFFWLALCCWMCLYIRWVPVMLHLFLIGLVLRNNFELTVKLQPNDVGSNAMTPPNFNTSGGIEAYDIQPRVYNLPQGFHHITDKMTRLTTDAETRHTLQNVQNNMAWWSNVIKSIELLVSWEDFFYTANVLIGLIISCILHVVLPNQYILLVVIIWLFVRWTVPYLAVSRWIYGVKQGIKSLMHQHRLLSTNDPREKPSPPTRDSDLSTSSSTGPTPITIPDLKAPPYPRSRIQSISHRNKSVSKRELLIGAAAEELSKRIAAEGSSTGTVSAD</sequence>
<dbReference type="AlphaFoldDB" id="A0A1V9ZR83"/>
<keyword evidence="6" id="KW-1133">Transmembrane helix</keyword>
<dbReference type="Pfam" id="PF00168">
    <property type="entry name" value="C2"/>
    <property type="match status" value="1"/>
</dbReference>
<feature type="region of interest" description="Disordered" evidence="5">
    <location>
        <begin position="506"/>
        <end position="558"/>
    </location>
</feature>
<dbReference type="OrthoDB" id="79871at2759"/>
<dbReference type="InterPro" id="IPR013083">
    <property type="entry name" value="Znf_RING/FYVE/PHD"/>
</dbReference>
<keyword evidence="6" id="KW-0472">Membrane</keyword>
<dbReference type="InterPro" id="IPR035892">
    <property type="entry name" value="C2_domain_sf"/>
</dbReference>
<keyword evidence="6" id="KW-0812">Transmembrane</keyword>
<evidence type="ECO:0000256" key="6">
    <source>
        <dbReference type="SAM" id="Phobius"/>
    </source>
</evidence>
<dbReference type="InterPro" id="IPR000008">
    <property type="entry name" value="C2_dom"/>
</dbReference>
<dbReference type="STRING" id="74557.A0A1V9ZR83"/>
<evidence type="ECO:0000259" key="8">
    <source>
        <dbReference type="PROSITE" id="PS50178"/>
    </source>
</evidence>
<dbReference type="SUPFAM" id="SSF49562">
    <property type="entry name" value="C2 domain (Calcium/lipid-binding domain, CaLB)"/>
    <property type="match status" value="1"/>
</dbReference>
<dbReference type="PROSITE" id="PS50178">
    <property type="entry name" value="ZF_FYVE"/>
    <property type="match status" value="1"/>
</dbReference>
<dbReference type="EMBL" id="JNBS01001696">
    <property type="protein sequence ID" value="OQS00536.1"/>
    <property type="molecule type" value="Genomic_DNA"/>
</dbReference>